<dbReference type="Proteomes" id="UP000014200">
    <property type="component" value="Unassembled WGS sequence"/>
</dbReference>
<comment type="caution">
    <text evidence="1">The sequence shown here is derived from an EMBL/GenBank/DDBJ whole genome shotgun (WGS) entry which is preliminary data.</text>
</comment>
<evidence type="ECO:0000313" key="2">
    <source>
        <dbReference type="Proteomes" id="UP000014200"/>
    </source>
</evidence>
<reference evidence="1 2" key="1">
    <citation type="submission" date="2013-04" db="EMBL/GenBank/DDBJ databases">
        <title>The Genome Sequence of Bacteroides massiliensis dnLKV3.</title>
        <authorList>
            <consortium name="The Broad Institute Genomics Platform"/>
            <consortium name="The Broad Institute Genome Sequencing Center for Infectious Disease"/>
            <person name="Earl A."/>
            <person name="Xavier R."/>
            <person name="Kuhn K."/>
            <person name="Stappenbeck T."/>
            <person name="Walker B."/>
            <person name="Young S."/>
            <person name="Zeng Q."/>
            <person name="Gargeya S."/>
            <person name="Fitzgerald M."/>
            <person name="Haas B."/>
            <person name="Abouelleil A."/>
            <person name="Allen A.W."/>
            <person name="Alvarado L."/>
            <person name="Arachchi H.M."/>
            <person name="Berlin A.M."/>
            <person name="Chapman S.B."/>
            <person name="Gainer-Dewar J."/>
            <person name="Goldberg J."/>
            <person name="Griggs A."/>
            <person name="Gujja S."/>
            <person name="Hansen M."/>
            <person name="Howarth C."/>
            <person name="Imamovic A."/>
            <person name="Ireland A."/>
            <person name="Larimer J."/>
            <person name="McCowan C."/>
            <person name="Murphy C."/>
            <person name="Pearson M."/>
            <person name="Poon T.W."/>
            <person name="Priest M."/>
            <person name="Roberts A."/>
            <person name="Saif S."/>
            <person name="Shea T."/>
            <person name="Sisk P."/>
            <person name="Sykes S."/>
            <person name="Wortman J."/>
            <person name="Nusbaum C."/>
            <person name="Birren B."/>
        </authorList>
    </citation>
    <scope>NUCLEOTIDE SEQUENCE [LARGE SCALE GENOMIC DNA]</scope>
    <source>
        <strain evidence="2">dnLKV3</strain>
    </source>
</reference>
<dbReference type="PATRIC" id="fig|1235788.3.peg.4641"/>
<organism evidence="1 2">
    <name type="scientific">Phocaeicola sartorii</name>
    <dbReference type="NCBI Taxonomy" id="671267"/>
    <lineage>
        <taxon>Bacteria</taxon>
        <taxon>Pseudomonadati</taxon>
        <taxon>Bacteroidota</taxon>
        <taxon>Bacteroidia</taxon>
        <taxon>Bacteroidales</taxon>
        <taxon>Bacteroidaceae</taxon>
        <taxon>Phocaeicola</taxon>
    </lineage>
</organism>
<dbReference type="STRING" id="1235788.C802_04520"/>
<dbReference type="EMBL" id="ASSP01000033">
    <property type="protein sequence ID" value="EOS08152.1"/>
    <property type="molecule type" value="Genomic_DNA"/>
</dbReference>
<accession>R9HW04</accession>
<proteinExistence type="predicted"/>
<sequence length="376" mass="43471">MHKIRFSGYEVSKIIYSFALNSTKQYSMKTSKSNLKQPIIFAKIIAVSIAIFLCASCDNGNGKRLAKAKNDPAGTYREYLSDIRRQKKLSIKELTGHLKQWQTLRDSVFLYLECDTLGRLHSTVREECEQVHDSIRMEFSRMVLSQTRTYKDILWVKEQISPHLEDKELHRAAETIRPFFASLDNQPVSQRNRQHILATYRTTLAETIDYGIHCMADLTTFIEKEDAVYRAFLSRLPDFDGENLSDITHDTERCCAQVFLAAERNDITYRNAMIYLAMRTNRRLIQNVRTCIDDICNKKVKTPAQAQAYIWMLLQPYSSLDGFCLALLSAEEREQLDMLASQTPDAFRELGRMLHPGDNRLDELPGMLMEAFIHTL</sequence>
<dbReference type="HOGENOM" id="CLU_789062_0_0_10"/>
<gene>
    <name evidence="1" type="ORF">C802_04520</name>
</gene>
<name>R9HW04_9BACT</name>
<evidence type="ECO:0000313" key="1">
    <source>
        <dbReference type="EMBL" id="EOS08152.1"/>
    </source>
</evidence>
<protein>
    <submittedName>
        <fullName evidence="1">Uncharacterized protein</fullName>
    </submittedName>
</protein>
<dbReference type="AlphaFoldDB" id="R9HW04"/>
<keyword evidence="2" id="KW-1185">Reference proteome</keyword>